<evidence type="ECO:0000313" key="1">
    <source>
        <dbReference type="EMBL" id="KGE85084.1"/>
    </source>
</evidence>
<proteinExistence type="predicted"/>
<dbReference type="EMBL" id="JPOS01000093">
    <property type="protein sequence ID" value="KGE85084.1"/>
    <property type="molecule type" value="Genomic_DNA"/>
</dbReference>
<name>A0A098RY20_9BACT</name>
<evidence type="ECO:0000313" key="2">
    <source>
        <dbReference type="Proteomes" id="UP000029736"/>
    </source>
</evidence>
<dbReference type="AlphaFoldDB" id="A0A098RY20"/>
<dbReference type="Proteomes" id="UP000029736">
    <property type="component" value="Unassembled WGS sequence"/>
</dbReference>
<sequence length="483" mass="56117">MPDSLAPYQPSAEKPWNEQRVQHLYARLGFGAAHNTVTAGLSLSPQALADQLLDEAANLPDPDAPYWANWAYDDYPDDDMQTYFEVKSAFFRRWIREMATESVRAKLALFWHNHFVTRENDYACNSFMWHYYDLLHRRAFGNFRTFVEEMGVNPAMLTFLNGNQNIAEQPNENYARELMELFTMGEGNGYTQNDIVEVARALTGWRVNMYSCDPTVNFDPNLYDNTSKTIFGHAGNWGYDDVHELIFTLRSQEVANYICSKLYRFYVYEEPDPVIVEGLAQTFRDNNWEIMPVLRQLFHSEHFYEQRFINARVRSPLEALVGVIRRTGGIWEEDYNEDLVGYLTFLAGNLGQEVFNPVDVAGWPEHHSWLTENTLTARWSGCENVLYSMTGSQAFLDRLRDMAIERVGLEETDPAVITQSLATFFLNRPLEDRLLEVATLYFKGDVPDNYFEDGTWSLYYGAVPWQIVNLFVHLVRLPEWQLN</sequence>
<accession>A0A098RY20</accession>
<dbReference type="OrthoDB" id="9772295at2"/>
<gene>
    <name evidence="1" type="ORF">IX84_29765</name>
</gene>
<protein>
    <recommendedName>
        <fullName evidence="3">DUF1800 domain-containing protein</fullName>
    </recommendedName>
</protein>
<dbReference type="InterPro" id="IPR014917">
    <property type="entry name" value="DUF1800"/>
</dbReference>
<keyword evidence="2" id="KW-1185">Reference proteome</keyword>
<organism evidence="1 2">
    <name type="scientific">Phaeodactylibacter xiamenensis</name>
    <dbReference type="NCBI Taxonomy" id="1524460"/>
    <lineage>
        <taxon>Bacteria</taxon>
        <taxon>Pseudomonadati</taxon>
        <taxon>Bacteroidota</taxon>
        <taxon>Saprospiria</taxon>
        <taxon>Saprospirales</taxon>
        <taxon>Haliscomenobacteraceae</taxon>
        <taxon>Phaeodactylibacter</taxon>
    </lineage>
</organism>
<reference evidence="1 2" key="1">
    <citation type="journal article" date="2014" name="Int. J. Syst. Evol. Microbiol.">
        <title>Phaeodactylibacter xiamenensis gen. nov., sp. nov., a member of the family Saprospiraceae isolated from the marine alga Phaeodactylum tricornutum.</title>
        <authorList>
            <person name="Chen Z.Jr."/>
            <person name="Lei X."/>
            <person name="Lai Q."/>
            <person name="Li Y."/>
            <person name="Zhang B."/>
            <person name="Zhang J."/>
            <person name="Zhang H."/>
            <person name="Yang L."/>
            <person name="Zheng W."/>
            <person name="Tian Y."/>
            <person name="Yu Z."/>
            <person name="Xu H.Jr."/>
            <person name="Zheng T."/>
        </authorList>
    </citation>
    <scope>NUCLEOTIDE SEQUENCE [LARGE SCALE GENOMIC DNA]</scope>
    <source>
        <strain evidence="1 2">KD52</strain>
    </source>
</reference>
<dbReference type="STRING" id="1524460.IX84_29765"/>
<comment type="caution">
    <text evidence="1">The sequence shown here is derived from an EMBL/GenBank/DDBJ whole genome shotgun (WGS) entry which is preliminary data.</text>
</comment>
<dbReference type="RefSeq" id="WP_044229429.1">
    <property type="nucleotide sequence ID" value="NZ_JBKAGJ010000040.1"/>
</dbReference>
<evidence type="ECO:0008006" key="3">
    <source>
        <dbReference type="Google" id="ProtNLM"/>
    </source>
</evidence>
<dbReference type="Pfam" id="PF08811">
    <property type="entry name" value="DUF1800"/>
    <property type="match status" value="1"/>
</dbReference>